<dbReference type="InterPro" id="IPR023606">
    <property type="entry name" value="CoA-Trfase_III_dom_1_sf"/>
</dbReference>
<protein>
    <submittedName>
        <fullName evidence="1">CoA transferase</fullName>
    </submittedName>
</protein>
<proteinExistence type="predicted"/>
<dbReference type="AlphaFoldDB" id="A0A4S2H7I6"/>
<dbReference type="SUPFAM" id="SSF89796">
    <property type="entry name" value="CoA-transferase family III (CaiB/BaiF)"/>
    <property type="match status" value="1"/>
</dbReference>
<comment type="caution">
    <text evidence="1">The sequence shown here is derived from an EMBL/GenBank/DDBJ whole genome shotgun (WGS) entry which is preliminary data.</text>
</comment>
<dbReference type="Pfam" id="PF02515">
    <property type="entry name" value="CoA_transf_3"/>
    <property type="match status" value="1"/>
</dbReference>
<gene>
    <name evidence="1" type="ORF">E5162_14270</name>
</gene>
<dbReference type="RefSeq" id="WP_174235016.1">
    <property type="nucleotide sequence ID" value="NZ_SRXV01000029.1"/>
</dbReference>
<feature type="non-terminal residue" evidence="1">
    <location>
        <position position="72"/>
    </location>
</feature>
<dbReference type="PANTHER" id="PTHR48228">
    <property type="entry name" value="SUCCINYL-COA--D-CITRAMALATE COA-TRANSFERASE"/>
    <property type="match status" value="1"/>
</dbReference>
<accession>A0A4S2H7I6</accession>
<dbReference type="EMBL" id="SRXV01000029">
    <property type="protein sequence ID" value="TGY91262.1"/>
    <property type="molecule type" value="Genomic_DNA"/>
</dbReference>
<keyword evidence="1" id="KW-0808">Transferase</keyword>
<dbReference type="GO" id="GO:0016740">
    <property type="term" value="F:transferase activity"/>
    <property type="evidence" value="ECO:0007669"/>
    <property type="project" value="UniProtKB-KW"/>
</dbReference>
<name>A0A4S2H7I6_9PROT</name>
<dbReference type="Proteomes" id="UP000305451">
    <property type="component" value="Unassembled WGS sequence"/>
</dbReference>
<dbReference type="PANTHER" id="PTHR48228:SF5">
    <property type="entry name" value="ALPHA-METHYLACYL-COA RACEMASE"/>
    <property type="match status" value="1"/>
</dbReference>
<dbReference type="InterPro" id="IPR003673">
    <property type="entry name" value="CoA-Trfase_fam_III"/>
</dbReference>
<sequence>MKAHGPLRGVKVVEFVGLGPAPFCAMLLSDLGADVIRIDRPGAGGGGAADVLARGRRSVGVNLKSAEGVETC</sequence>
<evidence type="ECO:0000313" key="1">
    <source>
        <dbReference type="EMBL" id="TGY91262.1"/>
    </source>
</evidence>
<dbReference type="InterPro" id="IPR050509">
    <property type="entry name" value="CoA-transferase_III"/>
</dbReference>
<reference evidence="1 2" key="1">
    <citation type="journal article" date="2013" name="Int. J. Syst. Evol. Microbiol.">
        <title>Marinicauda pacifica gen. nov., sp. nov., a prosthecate alphaproteobacterium of the family Hyphomonadaceae isolated from deep seawater.</title>
        <authorList>
            <person name="Zhang X.Y."/>
            <person name="Li G.W."/>
            <person name="Wang C.S."/>
            <person name="Zhang Y.J."/>
            <person name="Xu X.W."/>
            <person name="Li H."/>
            <person name="Liu A."/>
            <person name="Liu C."/>
            <person name="Xie B.B."/>
            <person name="Qin Q.L."/>
            <person name="Xu Z."/>
            <person name="Chen X.L."/>
            <person name="Zhou B.C."/>
            <person name="Zhang Y.Z."/>
        </authorList>
    </citation>
    <scope>NUCLEOTIDE SEQUENCE [LARGE SCALE GENOMIC DNA]</scope>
    <source>
        <strain evidence="1 2">P-1 km-3</strain>
    </source>
</reference>
<evidence type="ECO:0000313" key="2">
    <source>
        <dbReference type="Proteomes" id="UP000305451"/>
    </source>
</evidence>
<dbReference type="Gene3D" id="3.40.50.10540">
    <property type="entry name" value="Crotonobetainyl-coa:carnitine coa-transferase, domain 1"/>
    <property type="match status" value="1"/>
</dbReference>
<organism evidence="1 2">
    <name type="scientific">Marinicauda pacifica</name>
    <dbReference type="NCBI Taxonomy" id="1133559"/>
    <lineage>
        <taxon>Bacteria</taxon>
        <taxon>Pseudomonadati</taxon>
        <taxon>Pseudomonadota</taxon>
        <taxon>Alphaproteobacteria</taxon>
        <taxon>Maricaulales</taxon>
        <taxon>Maricaulaceae</taxon>
        <taxon>Marinicauda</taxon>
    </lineage>
</organism>
<keyword evidence="2" id="KW-1185">Reference proteome</keyword>